<sequence length="223" mass="24659">METIKMSGHTLVNVHNIARTTSTPVSVSSVPTDGGGSTKNSIPIAAFALLFTIPALIILAIIIAFWYGARSSSRSRIAISKTKEEQKKFVFKSLPVSTTWGDVLKMREAASSSHQQNCTPIVQGDDVCAVCLEELEDADIVQRLPHCHHVFHRECCERWIDSELQHRAVTLTFYGTSNLDSDPELLTKYQLKCPLCRTRLSEESSAELSKMEPAHISDAANMV</sequence>
<evidence type="ECO:0000313" key="8">
    <source>
        <dbReference type="Proteomes" id="UP000054466"/>
    </source>
</evidence>
<keyword evidence="8" id="KW-1185">Reference proteome</keyword>
<evidence type="ECO:0000259" key="6">
    <source>
        <dbReference type="PROSITE" id="PS50089"/>
    </source>
</evidence>
<dbReference type="Proteomes" id="UP000054466">
    <property type="component" value="Unassembled WGS sequence"/>
</dbReference>
<dbReference type="STRING" id="569365.A0A0D2D4V4"/>
<dbReference type="VEuPathDB" id="FungiDB:PV07_02407"/>
<dbReference type="GO" id="GO:0061630">
    <property type="term" value="F:ubiquitin protein ligase activity"/>
    <property type="evidence" value="ECO:0007669"/>
    <property type="project" value="TreeGrafter"/>
</dbReference>
<dbReference type="AlphaFoldDB" id="A0A0D2D4V4"/>
<keyword evidence="5" id="KW-0812">Transmembrane</keyword>
<dbReference type="HOGENOM" id="CLU_1240003_0_0_1"/>
<dbReference type="PANTHER" id="PTHR45969:SF69">
    <property type="entry name" value="FINGER DOMAIN PROTEIN, PUTATIVE (AFU_ORTHOLOGUE AFUA_3G12190)-RELATED"/>
    <property type="match status" value="1"/>
</dbReference>
<dbReference type="SMART" id="SM00184">
    <property type="entry name" value="RING"/>
    <property type="match status" value="1"/>
</dbReference>
<keyword evidence="5" id="KW-0472">Membrane</keyword>
<evidence type="ECO:0000256" key="4">
    <source>
        <dbReference type="PROSITE-ProRule" id="PRU00175"/>
    </source>
</evidence>
<dbReference type="Pfam" id="PF13639">
    <property type="entry name" value="zf-RING_2"/>
    <property type="match status" value="1"/>
</dbReference>
<dbReference type="PROSITE" id="PS50089">
    <property type="entry name" value="ZF_RING_2"/>
    <property type="match status" value="1"/>
</dbReference>
<dbReference type="RefSeq" id="XP_016250915.1">
    <property type="nucleotide sequence ID" value="XM_016389013.1"/>
</dbReference>
<dbReference type="OrthoDB" id="8062037at2759"/>
<protein>
    <recommendedName>
        <fullName evidence="6">RING-type domain-containing protein</fullName>
    </recommendedName>
</protein>
<keyword evidence="2 4" id="KW-0863">Zinc-finger</keyword>
<evidence type="ECO:0000256" key="1">
    <source>
        <dbReference type="ARBA" id="ARBA00022723"/>
    </source>
</evidence>
<proteinExistence type="predicted"/>
<gene>
    <name evidence="7" type="ORF">PV07_02407</name>
</gene>
<feature type="domain" description="RING-type" evidence="6">
    <location>
        <begin position="128"/>
        <end position="197"/>
    </location>
</feature>
<dbReference type="EMBL" id="KN847041">
    <property type="protein sequence ID" value="KIW30699.1"/>
    <property type="molecule type" value="Genomic_DNA"/>
</dbReference>
<dbReference type="Gene3D" id="3.30.40.10">
    <property type="entry name" value="Zinc/RING finger domain, C3HC4 (zinc finger)"/>
    <property type="match status" value="1"/>
</dbReference>
<evidence type="ECO:0000313" key="7">
    <source>
        <dbReference type="EMBL" id="KIW30699.1"/>
    </source>
</evidence>
<reference evidence="7 8" key="1">
    <citation type="submission" date="2015-01" db="EMBL/GenBank/DDBJ databases">
        <title>The Genome Sequence of Cladophialophora immunda CBS83496.</title>
        <authorList>
            <consortium name="The Broad Institute Genomics Platform"/>
            <person name="Cuomo C."/>
            <person name="de Hoog S."/>
            <person name="Gorbushina A."/>
            <person name="Stielow B."/>
            <person name="Teixiera M."/>
            <person name="Abouelleil A."/>
            <person name="Chapman S.B."/>
            <person name="Priest M."/>
            <person name="Young S.K."/>
            <person name="Wortman J."/>
            <person name="Nusbaum C."/>
            <person name="Birren B."/>
        </authorList>
    </citation>
    <scope>NUCLEOTIDE SEQUENCE [LARGE SCALE GENOMIC DNA]</scope>
    <source>
        <strain evidence="7 8">CBS 83496</strain>
    </source>
</reference>
<name>A0A0D2D4V4_9EURO</name>
<dbReference type="GO" id="GO:0016567">
    <property type="term" value="P:protein ubiquitination"/>
    <property type="evidence" value="ECO:0007669"/>
    <property type="project" value="TreeGrafter"/>
</dbReference>
<dbReference type="InterPro" id="IPR001841">
    <property type="entry name" value="Znf_RING"/>
</dbReference>
<keyword evidence="5" id="KW-1133">Transmembrane helix</keyword>
<keyword evidence="3" id="KW-0862">Zinc</keyword>
<dbReference type="GeneID" id="27341601"/>
<dbReference type="SUPFAM" id="SSF57850">
    <property type="entry name" value="RING/U-box"/>
    <property type="match status" value="1"/>
</dbReference>
<accession>A0A0D2D4V4</accession>
<evidence type="ECO:0000256" key="5">
    <source>
        <dbReference type="SAM" id="Phobius"/>
    </source>
</evidence>
<evidence type="ECO:0000256" key="2">
    <source>
        <dbReference type="ARBA" id="ARBA00022771"/>
    </source>
</evidence>
<dbReference type="GO" id="GO:0008270">
    <property type="term" value="F:zinc ion binding"/>
    <property type="evidence" value="ECO:0007669"/>
    <property type="project" value="UniProtKB-KW"/>
</dbReference>
<evidence type="ECO:0000256" key="3">
    <source>
        <dbReference type="ARBA" id="ARBA00022833"/>
    </source>
</evidence>
<organism evidence="7 8">
    <name type="scientific">Cladophialophora immunda</name>
    <dbReference type="NCBI Taxonomy" id="569365"/>
    <lineage>
        <taxon>Eukaryota</taxon>
        <taxon>Fungi</taxon>
        <taxon>Dikarya</taxon>
        <taxon>Ascomycota</taxon>
        <taxon>Pezizomycotina</taxon>
        <taxon>Eurotiomycetes</taxon>
        <taxon>Chaetothyriomycetidae</taxon>
        <taxon>Chaetothyriales</taxon>
        <taxon>Herpotrichiellaceae</taxon>
        <taxon>Cladophialophora</taxon>
    </lineage>
</organism>
<feature type="transmembrane region" description="Helical" evidence="5">
    <location>
        <begin position="44"/>
        <end position="67"/>
    </location>
</feature>
<keyword evidence="1" id="KW-0479">Metal-binding</keyword>
<dbReference type="InterPro" id="IPR013083">
    <property type="entry name" value="Znf_RING/FYVE/PHD"/>
</dbReference>
<dbReference type="PANTHER" id="PTHR45969">
    <property type="entry name" value="RING ZINC FINGER PROTEIN-RELATED"/>
    <property type="match status" value="1"/>
</dbReference>